<evidence type="ECO:0000313" key="2">
    <source>
        <dbReference type="Proteomes" id="UP000287651"/>
    </source>
</evidence>
<gene>
    <name evidence="1" type="ORF">B296_00027308</name>
</gene>
<dbReference type="AlphaFoldDB" id="A0A426ZDS0"/>
<reference evidence="1 2" key="1">
    <citation type="journal article" date="2014" name="Agronomy (Basel)">
        <title>A Draft Genome Sequence for Ensete ventricosum, the Drought-Tolerant Tree Against Hunger.</title>
        <authorList>
            <person name="Harrison J."/>
            <person name="Moore K.A."/>
            <person name="Paszkiewicz K."/>
            <person name="Jones T."/>
            <person name="Grant M."/>
            <person name="Ambacheew D."/>
            <person name="Muzemil S."/>
            <person name="Studholme D.J."/>
        </authorList>
    </citation>
    <scope>NUCLEOTIDE SEQUENCE [LARGE SCALE GENOMIC DNA]</scope>
</reference>
<name>A0A426ZDS0_ENSVE</name>
<protein>
    <submittedName>
        <fullName evidence="1">Uncharacterized protein</fullName>
    </submittedName>
</protein>
<proteinExistence type="predicted"/>
<comment type="caution">
    <text evidence="1">The sequence shown here is derived from an EMBL/GenBank/DDBJ whole genome shotgun (WGS) entry which is preliminary data.</text>
</comment>
<organism evidence="1 2">
    <name type="scientific">Ensete ventricosum</name>
    <name type="common">Abyssinian banana</name>
    <name type="synonym">Musa ensete</name>
    <dbReference type="NCBI Taxonomy" id="4639"/>
    <lineage>
        <taxon>Eukaryota</taxon>
        <taxon>Viridiplantae</taxon>
        <taxon>Streptophyta</taxon>
        <taxon>Embryophyta</taxon>
        <taxon>Tracheophyta</taxon>
        <taxon>Spermatophyta</taxon>
        <taxon>Magnoliopsida</taxon>
        <taxon>Liliopsida</taxon>
        <taxon>Zingiberales</taxon>
        <taxon>Musaceae</taxon>
        <taxon>Ensete</taxon>
    </lineage>
</organism>
<dbReference type="EMBL" id="AMZH03007129">
    <property type="protein sequence ID" value="RRT62092.1"/>
    <property type="molecule type" value="Genomic_DNA"/>
</dbReference>
<evidence type="ECO:0000313" key="1">
    <source>
        <dbReference type="EMBL" id="RRT62092.1"/>
    </source>
</evidence>
<dbReference type="Proteomes" id="UP000287651">
    <property type="component" value="Unassembled WGS sequence"/>
</dbReference>
<accession>A0A426ZDS0</accession>
<sequence>MVNLCLNESLVSGKSTLEPLSTIVGVSCRMLWIMRKEQQKSLAESHSSLDEGSLETCKERANNDADAVFSTNKKVIPYQGLLRYMKRNSRMLELEHLYMLNRQQFWTRFKRF</sequence>